<comment type="caution">
    <text evidence="3">The sequence shown here is derived from an EMBL/GenBank/DDBJ whole genome shotgun (WGS) entry which is preliminary data.</text>
</comment>
<evidence type="ECO:0000256" key="1">
    <source>
        <dbReference type="SAM" id="MobiDB-lite"/>
    </source>
</evidence>
<proteinExistence type="predicted"/>
<dbReference type="Proteomes" id="UP001596226">
    <property type="component" value="Unassembled WGS sequence"/>
</dbReference>
<accession>A0ABW1H2Q4</accession>
<protein>
    <submittedName>
        <fullName evidence="3">Uncharacterized protein</fullName>
    </submittedName>
</protein>
<reference evidence="4" key="1">
    <citation type="journal article" date="2019" name="Int. J. Syst. Evol. Microbiol.">
        <title>The Global Catalogue of Microorganisms (GCM) 10K type strain sequencing project: providing services to taxonomists for standard genome sequencing and annotation.</title>
        <authorList>
            <consortium name="The Broad Institute Genomics Platform"/>
            <consortium name="The Broad Institute Genome Sequencing Center for Infectious Disease"/>
            <person name="Wu L."/>
            <person name="Ma J."/>
        </authorList>
    </citation>
    <scope>NUCLEOTIDE SEQUENCE [LARGE SCALE GENOMIC DNA]</scope>
    <source>
        <strain evidence="4">CGMCC 4.7144</strain>
    </source>
</reference>
<sequence>MRTFRLVVPALLACVALSACAETDGPATPTPSGSSAVTGQPTPSAPVPTTPATPDPGTTPRSPTLKPPGGPSIPPQVGATELTGTITGGVEPNCVLLDGYLLIGGPRDVLAVGARVVVTGRVEPGMMTTCQQGTPFVVEGAHRS</sequence>
<keyword evidence="4" id="KW-1185">Reference proteome</keyword>
<feature type="compositionally biased region" description="Pro residues" evidence="1">
    <location>
        <begin position="65"/>
        <end position="74"/>
    </location>
</feature>
<feature type="region of interest" description="Disordered" evidence="1">
    <location>
        <begin position="23"/>
        <end position="85"/>
    </location>
</feature>
<organism evidence="3 4">
    <name type="scientific">Micromonospora vulcania</name>
    <dbReference type="NCBI Taxonomy" id="1441873"/>
    <lineage>
        <taxon>Bacteria</taxon>
        <taxon>Bacillati</taxon>
        <taxon>Actinomycetota</taxon>
        <taxon>Actinomycetes</taxon>
        <taxon>Micromonosporales</taxon>
        <taxon>Micromonosporaceae</taxon>
        <taxon>Micromonospora</taxon>
    </lineage>
</organism>
<keyword evidence="2" id="KW-0732">Signal</keyword>
<dbReference type="EMBL" id="JBHSQS010000005">
    <property type="protein sequence ID" value="MFC5923575.1"/>
    <property type="molecule type" value="Genomic_DNA"/>
</dbReference>
<feature type="compositionally biased region" description="Pro residues" evidence="1">
    <location>
        <begin position="43"/>
        <end position="54"/>
    </location>
</feature>
<evidence type="ECO:0000256" key="2">
    <source>
        <dbReference type="SAM" id="SignalP"/>
    </source>
</evidence>
<feature type="compositionally biased region" description="Polar residues" evidence="1">
    <location>
        <begin position="30"/>
        <end position="40"/>
    </location>
</feature>
<gene>
    <name evidence="3" type="ORF">ACFQGL_09505</name>
</gene>
<evidence type="ECO:0000313" key="4">
    <source>
        <dbReference type="Proteomes" id="UP001596226"/>
    </source>
</evidence>
<feature type="chain" id="PRO_5045103133" evidence="2">
    <location>
        <begin position="22"/>
        <end position="144"/>
    </location>
</feature>
<name>A0ABW1H2Q4_9ACTN</name>
<evidence type="ECO:0000313" key="3">
    <source>
        <dbReference type="EMBL" id="MFC5923575.1"/>
    </source>
</evidence>
<dbReference type="RefSeq" id="WP_377508584.1">
    <property type="nucleotide sequence ID" value="NZ_JBHSQS010000005.1"/>
</dbReference>
<dbReference type="PROSITE" id="PS51257">
    <property type="entry name" value="PROKAR_LIPOPROTEIN"/>
    <property type="match status" value="1"/>
</dbReference>
<feature type="signal peptide" evidence="2">
    <location>
        <begin position="1"/>
        <end position="21"/>
    </location>
</feature>